<name>A0ABT0CB76_THEVL</name>
<dbReference type="EMBL" id="JAFIRA010000019">
    <property type="protein sequence ID" value="MCJ2543030.1"/>
    <property type="molecule type" value="Genomic_DNA"/>
</dbReference>
<evidence type="ECO:0000313" key="3">
    <source>
        <dbReference type="Proteomes" id="UP000830835"/>
    </source>
</evidence>
<keyword evidence="2" id="KW-0378">Hydrolase</keyword>
<dbReference type="InterPro" id="IPR011335">
    <property type="entry name" value="Restrct_endonuc-II-like"/>
</dbReference>
<dbReference type="PANTHER" id="PTHR35400">
    <property type="entry name" value="SLR1083 PROTEIN"/>
    <property type="match status" value="1"/>
</dbReference>
<gene>
    <name evidence="2" type="ORF">JX360_08950</name>
</gene>
<comment type="caution">
    <text evidence="2">The sequence shown here is derived from an EMBL/GenBank/DDBJ whole genome shotgun (WGS) entry which is preliminary data.</text>
</comment>
<organism evidence="2 3">
    <name type="scientific">Thermostichus vulcanus str. 'Rupite'</name>
    <dbReference type="NCBI Taxonomy" id="2813851"/>
    <lineage>
        <taxon>Bacteria</taxon>
        <taxon>Bacillati</taxon>
        <taxon>Cyanobacteriota</taxon>
        <taxon>Cyanophyceae</taxon>
        <taxon>Thermostichales</taxon>
        <taxon>Thermostichaceae</taxon>
        <taxon>Thermostichus</taxon>
    </lineage>
</organism>
<dbReference type="InterPro" id="IPR008538">
    <property type="entry name" value="Uma2"/>
</dbReference>
<dbReference type="Pfam" id="PF05685">
    <property type="entry name" value="Uma2"/>
    <property type="match status" value="1"/>
</dbReference>
<dbReference type="Gene3D" id="3.90.1570.10">
    <property type="entry name" value="tt1808, chain A"/>
    <property type="match status" value="1"/>
</dbReference>
<dbReference type="GO" id="GO:0004519">
    <property type="term" value="F:endonuclease activity"/>
    <property type="evidence" value="ECO:0007669"/>
    <property type="project" value="UniProtKB-KW"/>
</dbReference>
<dbReference type="SUPFAM" id="SSF52980">
    <property type="entry name" value="Restriction endonuclease-like"/>
    <property type="match status" value="1"/>
</dbReference>
<accession>A0ABT0CB76</accession>
<protein>
    <submittedName>
        <fullName evidence="2">Uma2 family endonuclease</fullName>
    </submittedName>
</protein>
<evidence type="ECO:0000259" key="1">
    <source>
        <dbReference type="Pfam" id="PF05685"/>
    </source>
</evidence>
<dbReference type="PANTHER" id="PTHR35400:SF3">
    <property type="entry name" value="SLL1072 PROTEIN"/>
    <property type="match status" value="1"/>
</dbReference>
<feature type="domain" description="Putative restriction endonuclease" evidence="1">
    <location>
        <begin position="21"/>
        <end position="187"/>
    </location>
</feature>
<keyword evidence="2" id="KW-0255">Endonuclease</keyword>
<keyword evidence="2" id="KW-0540">Nuclease</keyword>
<dbReference type="CDD" id="cd06260">
    <property type="entry name" value="DUF820-like"/>
    <property type="match status" value="1"/>
</dbReference>
<dbReference type="Proteomes" id="UP000830835">
    <property type="component" value="Unassembled WGS sequence"/>
</dbReference>
<evidence type="ECO:0000313" key="2">
    <source>
        <dbReference type="EMBL" id="MCJ2543030.1"/>
    </source>
</evidence>
<dbReference type="InterPro" id="IPR012296">
    <property type="entry name" value="Nuclease_put_TT1808"/>
</dbReference>
<reference evidence="2" key="1">
    <citation type="submission" date="2021-02" db="EMBL/GenBank/DDBJ databases">
        <title>The CRISPR/cas machinery reduction and long-range gene transfer in the hot spring cyanobacterium Synechococcus.</title>
        <authorList>
            <person name="Dvorak P."/>
            <person name="Jahodarova E."/>
            <person name="Hasler P."/>
            <person name="Poulickova A."/>
        </authorList>
    </citation>
    <scope>NUCLEOTIDE SEQUENCE</scope>
    <source>
        <strain evidence="2">Rupite</strain>
    </source>
</reference>
<keyword evidence="3" id="KW-1185">Reference proteome</keyword>
<sequence length="233" mass="26293">MLSTPTRIPPLESGDHLSRAEFERRYEAMPDLKKAELVEGVVYMGSPLRVRSHGEPHANLLIWLGVYKISLPGLVLADNPTVRMDAKNELQPDIVLFVPGQQAMISEDDYIEGSPELIVEIAASSASLDLHEKKEVYRRNQVREYIVWRTLEGGLDWFTLQAGSYSSLEPDENGILKCATFPGLWLDRQALLNQQMTRVLEVLQQGIQSPEHSKFVQLVQQVPQEIKGEESNS</sequence>
<proteinExistence type="predicted"/>
<dbReference type="RefSeq" id="WP_244350306.1">
    <property type="nucleotide sequence ID" value="NZ_JAFIRA010000019.1"/>
</dbReference>